<dbReference type="AlphaFoldDB" id="A0A562S651"/>
<sequence>METLYSITPLLALLVSLAAVPAIVSSRNMNAREAWTFAAAFIKFGLVLSMAPFVLQGGTIHFTIAEVIPGVPIALKVDAFGLLFALVSSSLWIVTSAYSIGYMRGLDEHSQTRYFSFFAISLSATIGVAFSANLLTMYLFYEMLSFATYPLVAHNQDHEGRVSGRKYIAYLLGASVLLAFPAMLYVYVQAGTLDFTAGGVVAGNVNSGTLLVLALMLTFGFAKAGIMPLHSWLPVAMVAPTPVSALLHAVAVVKVGVFCVFRALTGTLGTGPLSDAGIGTIIAIFASITILVSSLMALSQDELKRRLAFSTVGQLSYIVLGVALLTPAALQGAMMHITMHAFGKITLFFCAGAIFVASGKKYISQMKGIGRRMPITMTAFFIGALSVIGLPPAGGFLSKWYLVIGTLESGQIAFLVVLLVSSILNAAYFLPIVYRAFFCPPEEDLYKNESIKESPPWCLYPLSITAIGCLVLFFYPQPFFRLAQLAVSQIMGG</sequence>
<protein>
    <submittedName>
        <fullName evidence="5">Multisubunit sodium/proton antiporter MrpD subunit</fullName>
    </submittedName>
</protein>
<dbReference type="InterPro" id="IPR050616">
    <property type="entry name" value="CPA3_Na-H_Antiporter_A"/>
</dbReference>
<organism evidence="5 6">
    <name type="scientific">Desulfobotulus alkaliphilus</name>
    <dbReference type="NCBI Taxonomy" id="622671"/>
    <lineage>
        <taxon>Bacteria</taxon>
        <taxon>Pseudomonadati</taxon>
        <taxon>Thermodesulfobacteriota</taxon>
        <taxon>Desulfobacteria</taxon>
        <taxon>Desulfobacterales</taxon>
        <taxon>Desulfobacteraceae</taxon>
        <taxon>Desulfobotulus</taxon>
    </lineage>
</organism>
<name>A0A562S651_9BACT</name>
<accession>A0A562S651</accession>
<keyword evidence="2 3" id="KW-0812">Transmembrane</keyword>
<keyword evidence="6" id="KW-1185">Reference proteome</keyword>
<dbReference type="PANTHER" id="PTHR43373">
    <property type="entry name" value="NA(+)/H(+) ANTIPORTER SUBUNIT"/>
    <property type="match status" value="1"/>
</dbReference>
<feature type="transmembrane region" description="Helical" evidence="3">
    <location>
        <begin position="79"/>
        <end position="102"/>
    </location>
</feature>
<evidence type="ECO:0000256" key="3">
    <source>
        <dbReference type="SAM" id="Phobius"/>
    </source>
</evidence>
<dbReference type="GO" id="GO:0012505">
    <property type="term" value="C:endomembrane system"/>
    <property type="evidence" value="ECO:0007669"/>
    <property type="project" value="UniProtKB-SubCell"/>
</dbReference>
<comment type="subcellular location">
    <subcellularLocation>
        <location evidence="1">Endomembrane system</location>
        <topology evidence="1">Multi-pass membrane protein</topology>
    </subcellularLocation>
    <subcellularLocation>
        <location evidence="2">Membrane</location>
        <topology evidence="2">Multi-pass membrane protein</topology>
    </subcellularLocation>
</comment>
<dbReference type="InterPro" id="IPR001750">
    <property type="entry name" value="ND/Mrp_TM"/>
</dbReference>
<feature type="transmembrane region" description="Helical" evidence="3">
    <location>
        <begin position="378"/>
        <end position="400"/>
    </location>
</feature>
<evidence type="ECO:0000256" key="1">
    <source>
        <dbReference type="ARBA" id="ARBA00004127"/>
    </source>
</evidence>
<dbReference type="PRINTS" id="PR01434">
    <property type="entry name" value="NADHDHGNASE5"/>
</dbReference>
<dbReference type="GO" id="GO:0016020">
    <property type="term" value="C:membrane"/>
    <property type="evidence" value="ECO:0007669"/>
    <property type="project" value="UniProtKB-SubCell"/>
</dbReference>
<evidence type="ECO:0000313" key="6">
    <source>
        <dbReference type="Proteomes" id="UP000318307"/>
    </source>
</evidence>
<feature type="transmembrane region" description="Helical" evidence="3">
    <location>
        <begin position="208"/>
        <end position="233"/>
    </location>
</feature>
<feature type="domain" description="NADH:quinone oxidoreductase/Mrp antiporter transmembrane" evidence="4">
    <location>
        <begin position="131"/>
        <end position="424"/>
    </location>
</feature>
<dbReference type="Proteomes" id="UP000318307">
    <property type="component" value="Unassembled WGS sequence"/>
</dbReference>
<feature type="transmembrane region" description="Helical" evidence="3">
    <location>
        <begin position="114"/>
        <end position="132"/>
    </location>
</feature>
<evidence type="ECO:0000256" key="2">
    <source>
        <dbReference type="RuleBase" id="RU000320"/>
    </source>
</evidence>
<proteinExistence type="predicted"/>
<feature type="transmembrane region" description="Helical" evidence="3">
    <location>
        <begin position="36"/>
        <end position="55"/>
    </location>
</feature>
<gene>
    <name evidence="5" type="ORF">LZ24_00463</name>
</gene>
<feature type="transmembrane region" description="Helical" evidence="3">
    <location>
        <begin position="276"/>
        <end position="298"/>
    </location>
</feature>
<feature type="transmembrane region" description="Helical" evidence="3">
    <location>
        <begin position="457"/>
        <end position="475"/>
    </location>
</feature>
<keyword evidence="3" id="KW-1133">Transmembrane helix</keyword>
<dbReference type="PANTHER" id="PTHR43373:SF1">
    <property type="entry name" value="NA(+)_H(+) ANTIPORTER SUBUNIT A"/>
    <property type="match status" value="1"/>
</dbReference>
<evidence type="ECO:0000313" key="5">
    <source>
        <dbReference type="EMBL" id="TWI76841.1"/>
    </source>
</evidence>
<reference evidence="5 6" key="1">
    <citation type="submission" date="2019-07" db="EMBL/GenBank/DDBJ databases">
        <title>Genome sequencing of 100 strains of the haloalkaliphilic chemolithoautotrophic sulfur-oxidizing bacterium Thioalkalivibrio.</title>
        <authorList>
            <person name="Muyzer G."/>
        </authorList>
    </citation>
    <scope>NUCLEOTIDE SEQUENCE [LARGE SCALE GENOMIC DNA]</scope>
    <source>
        <strain evidence="5 6">ASO4-4</strain>
    </source>
</reference>
<comment type="caution">
    <text evidence="5">The sequence shown here is derived from an EMBL/GenBank/DDBJ whole genome shotgun (WGS) entry which is preliminary data.</text>
</comment>
<dbReference type="RefSeq" id="WP_144681912.1">
    <property type="nucleotide sequence ID" value="NZ_VLLC01000002.1"/>
</dbReference>
<keyword evidence="3" id="KW-0472">Membrane</keyword>
<dbReference type="OrthoDB" id="9781596at2"/>
<feature type="transmembrane region" description="Helical" evidence="3">
    <location>
        <begin position="6"/>
        <end position="24"/>
    </location>
</feature>
<dbReference type="Pfam" id="PF00361">
    <property type="entry name" value="Proton_antipo_M"/>
    <property type="match status" value="1"/>
</dbReference>
<feature type="transmembrane region" description="Helical" evidence="3">
    <location>
        <begin position="307"/>
        <end position="325"/>
    </location>
</feature>
<feature type="transmembrane region" description="Helical" evidence="3">
    <location>
        <begin position="412"/>
        <end position="437"/>
    </location>
</feature>
<feature type="transmembrane region" description="Helical" evidence="3">
    <location>
        <begin position="337"/>
        <end position="357"/>
    </location>
</feature>
<feature type="transmembrane region" description="Helical" evidence="3">
    <location>
        <begin position="167"/>
        <end position="188"/>
    </location>
</feature>
<dbReference type="EMBL" id="VLLC01000002">
    <property type="protein sequence ID" value="TWI76841.1"/>
    <property type="molecule type" value="Genomic_DNA"/>
</dbReference>
<evidence type="ECO:0000259" key="4">
    <source>
        <dbReference type="Pfam" id="PF00361"/>
    </source>
</evidence>